<proteinExistence type="predicted"/>
<organism evidence="2 3">
    <name type="scientific">Ustilago bromivora</name>
    <dbReference type="NCBI Taxonomy" id="307758"/>
    <lineage>
        <taxon>Eukaryota</taxon>
        <taxon>Fungi</taxon>
        <taxon>Dikarya</taxon>
        <taxon>Basidiomycota</taxon>
        <taxon>Ustilaginomycotina</taxon>
        <taxon>Ustilaginomycetes</taxon>
        <taxon>Ustilaginales</taxon>
        <taxon>Ustilaginaceae</taxon>
        <taxon>Ustilago</taxon>
    </lineage>
</organism>
<dbReference type="OrthoDB" id="10528430at2759"/>
<feature type="compositionally biased region" description="Polar residues" evidence="1">
    <location>
        <begin position="1"/>
        <end position="18"/>
    </location>
</feature>
<feature type="region of interest" description="Disordered" evidence="1">
    <location>
        <begin position="86"/>
        <end position="135"/>
    </location>
</feature>
<dbReference type="AlphaFoldDB" id="A0A1K0G793"/>
<name>A0A1K0G793_9BASI</name>
<feature type="region of interest" description="Disordered" evidence="1">
    <location>
        <begin position="1"/>
        <end position="31"/>
    </location>
</feature>
<feature type="compositionally biased region" description="Basic and acidic residues" evidence="1">
    <location>
        <begin position="113"/>
        <end position="135"/>
    </location>
</feature>
<protein>
    <submittedName>
        <fullName evidence="2">Uncharacterized protein</fullName>
    </submittedName>
</protein>
<dbReference type="EMBL" id="LT558126">
    <property type="protein sequence ID" value="SAM83489.1"/>
    <property type="molecule type" value="Genomic_DNA"/>
</dbReference>
<dbReference type="Proteomes" id="UP000179920">
    <property type="component" value="Chromosome X"/>
</dbReference>
<gene>
    <name evidence="2" type="ORF">UBRO_20769</name>
</gene>
<accession>A0A1K0G793</accession>
<reference evidence="3" key="1">
    <citation type="submission" date="2016-04" db="EMBL/GenBank/DDBJ databases">
        <authorList>
            <person name="Guldener U."/>
            <person name="Guldener U."/>
        </authorList>
    </citation>
    <scope>NUCLEOTIDE SEQUENCE [LARGE SCALE GENOMIC DNA]</scope>
    <source>
        <strain evidence="3">UB2112</strain>
    </source>
</reference>
<sequence length="135" mass="14837">MSTHSTSQSLEDATTTHKNAAAGQFDEPDPKSFATVVTGRHIVIGPGAQKKKCPAHESWDRAGKWVSTEFNEIGNREALQLNSSTSAEQGLYDRSQRNLSQGAIGTDLTRYTTTERKIRSKGPGDPEQQRDSSFR</sequence>
<evidence type="ECO:0000256" key="1">
    <source>
        <dbReference type="SAM" id="MobiDB-lite"/>
    </source>
</evidence>
<evidence type="ECO:0000313" key="2">
    <source>
        <dbReference type="EMBL" id="SAM83489.1"/>
    </source>
</evidence>
<evidence type="ECO:0000313" key="3">
    <source>
        <dbReference type="Proteomes" id="UP000179920"/>
    </source>
</evidence>